<dbReference type="PANTHER" id="PTHR43300:SF7">
    <property type="entry name" value="UDP-N-ACETYLBACILLOSAMINE N-ACETYLTRANSFERASE"/>
    <property type="match status" value="1"/>
</dbReference>
<dbReference type="InterPro" id="IPR011004">
    <property type="entry name" value="Trimer_LpxA-like_sf"/>
</dbReference>
<dbReference type="InterPro" id="IPR050179">
    <property type="entry name" value="Trans_hexapeptide_repeat"/>
</dbReference>
<feature type="binding site" evidence="4">
    <location>
        <position position="145"/>
    </location>
    <ligand>
        <name>acetyl-CoA</name>
        <dbReference type="ChEBI" id="CHEBI:57288"/>
    </ligand>
</feature>
<dbReference type="SUPFAM" id="SSF51161">
    <property type="entry name" value="Trimeric LpxA-like enzymes"/>
    <property type="match status" value="1"/>
</dbReference>
<keyword evidence="2" id="KW-0677">Repeat</keyword>
<feature type="site" description="Increases basicity of active site His" evidence="3">
    <location>
        <position position="137"/>
    </location>
</feature>
<dbReference type="GO" id="GO:0016740">
    <property type="term" value="F:transferase activity"/>
    <property type="evidence" value="ECO:0007669"/>
    <property type="project" value="UniProtKB-KW"/>
</dbReference>
<dbReference type="Pfam" id="PF00132">
    <property type="entry name" value="Hexapep"/>
    <property type="match status" value="2"/>
</dbReference>
<feature type="binding site" evidence="4">
    <location>
        <position position="69"/>
    </location>
    <ligand>
        <name>substrate</name>
    </ligand>
</feature>
<dbReference type="Proteomes" id="UP000281915">
    <property type="component" value="Unassembled WGS sequence"/>
</dbReference>
<comment type="caution">
    <text evidence="6">The sequence shown here is derived from an EMBL/GenBank/DDBJ whole genome shotgun (WGS) entry which is preliminary data.</text>
</comment>
<dbReference type="PROSITE" id="PS00101">
    <property type="entry name" value="HEXAPEP_TRANSFERASES"/>
    <property type="match status" value="1"/>
</dbReference>
<evidence type="ECO:0000256" key="2">
    <source>
        <dbReference type="ARBA" id="ARBA00022737"/>
    </source>
</evidence>
<gene>
    <name evidence="6" type="ORF">EDM58_04125</name>
</gene>
<protein>
    <submittedName>
        <fullName evidence="6">Acetyltransferase</fullName>
    </submittedName>
</protein>
<dbReference type="InterPro" id="IPR020019">
    <property type="entry name" value="AcTrfase_PglD-like"/>
</dbReference>
<dbReference type="PANTHER" id="PTHR43300">
    <property type="entry name" value="ACETYLTRANSFERASE"/>
    <property type="match status" value="1"/>
</dbReference>
<evidence type="ECO:0000256" key="3">
    <source>
        <dbReference type="PIRSR" id="PIRSR620019-1"/>
    </source>
</evidence>
<evidence type="ECO:0000256" key="4">
    <source>
        <dbReference type="PIRSR" id="PIRSR620019-2"/>
    </source>
</evidence>
<evidence type="ECO:0000313" key="6">
    <source>
        <dbReference type="EMBL" id="RNB85223.1"/>
    </source>
</evidence>
<proteinExistence type="predicted"/>
<dbReference type="EMBL" id="RHHT01000004">
    <property type="protein sequence ID" value="RNB85223.1"/>
    <property type="molecule type" value="Genomic_DNA"/>
</dbReference>
<name>A0A3M8DB81_9BACL</name>
<dbReference type="InterPro" id="IPR041561">
    <property type="entry name" value="PglD_N"/>
</dbReference>
<dbReference type="RefSeq" id="WP_122912227.1">
    <property type="nucleotide sequence ID" value="NZ_RHHT01000004.1"/>
</dbReference>
<evidence type="ECO:0000256" key="1">
    <source>
        <dbReference type="ARBA" id="ARBA00022679"/>
    </source>
</evidence>
<dbReference type="InterPro" id="IPR018357">
    <property type="entry name" value="Hexapep_transf_CS"/>
</dbReference>
<keyword evidence="1 6" id="KW-0808">Transferase</keyword>
<evidence type="ECO:0000259" key="5">
    <source>
        <dbReference type="Pfam" id="PF17836"/>
    </source>
</evidence>
<reference evidence="6 7" key="1">
    <citation type="submission" date="2018-10" db="EMBL/GenBank/DDBJ databases">
        <title>Phylogenomics of Brevibacillus.</title>
        <authorList>
            <person name="Dunlap C."/>
        </authorList>
    </citation>
    <scope>NUCLEOTIDE SEQUENCE [LARGE SCALE GENOMIC DNA]</scope>
    <source>
        <strain evidence="6 7">JCM 15085</strain>
    </source>
</reference>
<dbReference type="AlphaFoldDB" id="A0A3M8DB81"/>
<dbReference type="Gene3D" id="2.160.10.10">
    <property type="entry name" value="Hexapeptide repeat proteins"/>
    <property type="match status" value="1"/>
</dbReference>
<dbReference type="CDD" id="cd03360">
    <property type="entry name" value="LbH_AT_putative"/>
    <property type="match status" value="1"/>
</dbReference>
<evidence type="ECO:0000313" key="7">
    <source>
        <dbReference type="Proteomes" id="UP000281915"/>
    </source>
</evidence>
<dbReference type="NCBIfam" id="TIGR03570">
    <property type="entry name" value="NeuD_NnaD"/>
    <property type="match status" value="1"/>
</dbReference>
<sequence length="206" mass="21555">MRPYIVLGGGGHAKVVMEVLQLCGKTVIGFTDLGVCAPVLDFACLGNDNVVNQYNPDEIFLVNGIGSVGDNNRRKRLFLTWKEKGYSFPAIIHPAAILSPDTVLEEGVQVMAAAVVQAGAYIGPNTIINTRATIDHDTTIGEHVHIAPGCVISGNVKVESDAHLGPGAVVIQGLTIGKGSIVAAGSVVVKDVDEYTKVAGVPARKM</sequence>
<feature type="active site" description="Proton acceptor" evidence="3">
    <location>
        <position position="136"/>
    </location>
</feature>
<dbReference type="Pfam" id="PF17836">
    <property type="entry name" value="PglD_N"/>
    <property type="match status" value="1"/>
</dbReference>
<dbReference type="InterPro" id="IPR001451">
    <property type="entry name" value="Hexapep"/>
</dbReference>
<organism evidence="6 7">
    <name type="scientific">Brevibacillus panacihumi</name>
    <dbReference type="NCBI Taxonomy" id="497735"/>
    <lineage>
        <taxon>Bacteria</taxon>
        <taxon>Bacillati</taxon>
        <taxon>Bacillota</taxon>
        <taxon>Bacilli</taxon>
        <taxon>Bacillales</taxon>
        <taxon>Paenibacillaceae</taxon>
        <taxon>Brevibacillus</taxon>
    </lineage>
</organism>
<feature type="domain" description="PglD N-terminal" evidence="5">
    <location>
        <begin position="5"/>
        <end position="78"/>
    </location>
</feature>
<dbReference type="Gene3D" id="3.40.50.20">
    <property type="match status" value="1"/>
</dbReference>
<accession>A0A3M8DB81</accession>